<dbReference type="RefSeq" id="WP_305907463.1">
    <property type="nucleotide sequence ID" value="NZ_CP157743.1"/>
</dbReference>
<keyword evidence="2" id="KW-1185">Reference proteome</keyword>
<protein>
    <recommendedName>
        <fullName evidence="3">HNH endonuclease</fullName>
    </recommendedName>
</protein>
<reference evidence="1 2" key="1">
    <citation type="journal article" date="2024" name="Microbiology">
        <title>Methylomarinum rosea sp. nov., a novel halophilic methanotrophic bacterium from the hypersaline Lake Elton.</title>
        <authorList>
            <person name="Suleimanov R.Z."/>
            <person name="Oshkin I.Y."/>
            <person name="Danilova O.V."/>
            <person name="Suzina N.E."/>
            <person name="Dedysh S.N."/>
        </authorList>
    </citation>
    <scope>NUCLEOTIDE SEQUENCE [LARGE SCALE GENOMIC DNA]</scope>
    <source>
        <strain evidence="1 2">Ch1-1</strain>
    </source>
</reference>
<proteinExistence type="predicted"/>
<dbReference type="Proteomes" id="UP001225378">
    <property type="component" value="Chromosome"/>
</dbReference>
<accession>A0AAU7NS08</accession>
<dbReference type="EMBL" id="CP157743">
    <property type="protein sequence ID" value="XBS19789.1"/>
    <property type="molecule type" value="Genomic_DNA"/>
</dbReference>
<organism evidence="1 2">
    <name type="scientific">Methylomarinum roseum</name>
    <dbReference type="NCBI Taxonomy" id="3067653"/>
    <lineage>
        <taxon>Bacteria</taxon>
        <taxon>Pseudomonadati</taxon>
        <taxon>Pseudomonadota</taxon>
        <taxon>Gammaproteobacteria</taxon>
        <taxon>Methylococcales</taxon>
        <taxon>Methylococcaceae</taxon>
        <taxon>Methylomarinum</taxon>
    </lineage>
</organism>
<name>A0AAU7NS08_9GAMM</name>
<evidence type="ECO:0000313" key="1">
    <source>
        <dbReference type="EMBL" id="XBS19789.1"/>
    </source>
</evidence>
<sequence length="106" mass="12109">MAFNDEMIQAVWEKGRGTSERDSNEWRQDQCGAWLNREQYENAESEYGWRILNVVADGKDELDNLQPFHCQNSFDIANSKAHCCVAADRSGLTPTQSVDQPRNTNV</sequence>
<dbReference type="KEGG" id="mech:Q9L42_015700"/>
<evidence type="ECO:0008006" key="3">
    <source>
        <dbReference type="Google" id="ProtNLM"/>
    </source>
</evidence>
<evidence type="ECO:0000313" key="2">
    <source>
        <dbReference type="Proteomes" id="UP001225378"/>
    </source>
</evidence>
<gene>
    <name evidence="1" type="ORF">Q9L42_015700</name>
</gene>
<dbReference type="AlphaFoldDB" id="A0AAU7NS08"/>